<dbReference type="PANTHER" id="PTHR32444:SF66">
    <property type="entry name" value="NON-SPECIFIC SERINE_THREONINE PROTEIN KINASE"/>
    <property type="match status" value="1"/>
</dbReference>
<dbReference type="InterPro" id="IPR000719">
    <property type="entry name" value="Prot_kinase_dom"/>
</dbReference>
<organism evidence="2 3">
    <name type="scientific">Hevea brasiliensis</name>
    <name type="common">Para rubber tree</name>
    <name type="synonym">Siphonia brasiliensis</name>
    <dbReference type="NCBI Taxonomy" id="3981"/>
    <lineage>
        <taxon>Eukaryota</taxon>
        <taxon>Viridiplantae</taxon>
        <taxon>Streptophyta</taxon>
        <taxon>Embryophyta</taxon>
        <taxon>Tracheophyta</taxon>
        <taxon>Spermatophyta</taxon>
        <taxon>Magnoliopsida</taxon>
        <taxon>eudicotyledons</taxon>
        <taxon>Gunneridae</taxon>
        <taxon>Pentapetalae</taxon>
        <taxon>rosids</taxon>
        <taxon>fabids</taxon>
        <taxon>Malpighiales</taxon>
        <taxon>Euphorbiaceae</taxon>
        <taxon>Crotonoideae</taxon>
        <taxon>Micrandreae</taxon>
        <taxon>Hevea</taxon>
    </lineage>
</organism>
<dbReference type="GO" id="GO:0004672">
    <property type="term" value="F:protein kinase activity"/>
    <property type="evidence" value="ECO:0007669"/>
    <property type="project" value="InterPro"/>
</dbReference>
<name>A0A6A6LTT8_HEVBR</name>
<dbReference type="Gene3D" id="3.30.200.20">
    <property type="entry name" value="Phosphorylase Kinase, domain 1"/>
    <property type="match status" value="1"/>
</dbReference>
<protein>
    <recommendedName>
        <fullName evidence="1">Protein kinase domain-containing protein</fullName>
    </recommendedName>
</protein>
<dbReference type="EMBL" id="JAAGAX010000009">
    <property type="protein sequence ID" value="KAF2303533.1"/>
    <property type="molecule type" value="Genomic_DNA"/>
</dbReference>
<dbReference type="SUPFAM" id="SSF56112">
    <property type="entry name" value="Protein kinase-like (PK-like)"/>
    <property type="match status" value="1"/>
</dbReference>
<dbReference type="PROSITE" id="PS50011">
    <property type="entry name" value="PROTEIN_KINASE_DOM"/>
    <property type="match status" value="1"/>
</dbReference>
<feature type="domain" description="Protein kinase" evidence="1">
    <location>
        <begin position="128"/>
        <end position="192"/>
    </location>
</feature>
<proteinExistence type="predicted"/>
<dbReference type="GO" id="GO:0005524">
    <property type="term" value="F:ATP binding"/>
    <property type="evidence" value="ECO:0007669"/>
    <property type="project" value="InterPro"/>
</dbReference>
<dbReference type="AlphaFoldDB" id="A0A6A6LTT8"/>
<dbReference type="InterPro" id="IPR011009">
    <property type="entry name" value="Kinase-like_dom_sf"/>
</dbReference>
<accession>A0A6A6LTT8</accession>
<dbReference type="PANTHER" id="PTHR32444">
    <property type="entry name" value="BULB-TYPE LECTIN DOMAIN-CONTAINING PROTEIN"/>
    <property type="match status" value="1"/>
</dbReference>
<sequence length="192" mass="21315">MITNITSWKSDNDPSIGDFTAAVLPQTPPQAFAWKGSKPYFRSGPWDKTKFIGIPETEFDYQSGLALIEGLQPGIAYITKPKHFDLAAPIDTSIENSQGIMWRSPSEDEDSVELPLDFHSILVATNNFDMENKLGQGGYGPIYKGTLQDGKVVAIKRLSSSSSQGTGEFKNEMKLISKLQHINLVRLLEFLF</sequence>
<dbReference type="Proteomes" id="UP000467840">
    <property type="component" value="Chromosome 16"/>
</dbReference>
<keyword evidence="3" id="KW-1185">Reference proteome</keyword>
<evidence type="ECO:0000313" key="2">
    <source>
        <dbReference type="EMBL" id="KAF2303533.1"/>
    </source>
</evidence>
<comment type="caution">
    <text evidence="2">The sequence shown here is derived from an EMBL/GenBank/DDBJ whole genome shotgun (WGS) entry which is preliminary data.</text>
</comment>
<gene>
    <name evidence="2" type="ORF">GH714_019021</name>
</gene>
<reference evidence="2 3" key="1">
    <citation type="journal article" date="2020" name="Mol. Plant">
        <title>The Chromosome-Based Rubber Tree Genome Provides New Insights into Spurge Genome Evolution and Rubber Biosynthesis.</title>
        <authorList>
            <person name="Liu J."/>
            <person name="Shi C."/>
            <person name="Shi C.C."/>
            <person name="Li W."/>
            <person name="Zhang Q.J."/>
            <person name="Zhang Y."/>
            <person name="Li K."/>
            <person name="Lu H.F."/>
            <person name="Shi C."/>
            <person name="Zhu S.T."/>
            <person name="Xiao Z.Y."/>
            <person name="Nan H."/>
            <person name="Yue Y."/>
            <person name="Zhu X.G."/>
            <person name="Wu Y."/>
            <person name="Hong X.N."/>
            <person name="Fan G.Y."/>
            <person name="Tong Y."/>
            <person name="Zhang D."/>
            <person name="Mao C.L."/>
            <person name="Liu Y.L."/>
            <person name="Hao S.J."/>
            <person name="Liu W.Q."/>
            <person name="Lv M.Q."/>
            <person name="Zhang H.B."/>
            <person name="Liu Y."/>
            <person name="Hu-Tang G.R."/>
            <person name="Wang J.P."/>
            <person name="Wang J.H."/>
            <person name="Sun Y.H."/>
            <person name="Ni S.B."/>
            <person name="Chen W.B."/>
            <person name="Zhang X.C."/>
            <person name="Jiao Y.N."/>
            <person name="Eichler E.E."/>
            <person name="Li G.H."/>
            <person name="Liu X."/>
            <person name="Gao L.Z."/>
        </authorList>
    </citation>
    <scope>NUCLEOTIDE SEQUENCE [LARGE SCALE GENOMIC DNA]</scope>
    <source>
        <strain evidence="3">cv. GT1</strain>
        <tissue evidence="2">Leaf</tissue>
    </source>
</reference>
<evidence type="ECO:0000313" key="3">
    <source>
        <dbReference type="Proteomes" id="UP000467840"/>
    </source>
</evidence>
<dbReference type="Pfam" id="PF00069">
    <property type="entry name" value="Pkinase"/>
    <property type="match status" value="1"/>
</dbReference>
<evidence type="ECO:0000259" key="1">
    <source>
        <dbReference type="PROSITE" id="PS50011"/>
    </source>
</evidence>